<dbReference type="Pfam" id="PF13185">
    <property type="entry name" value="GAF_2"/>
    <property type="match status" value="1"/>
</dbReference>
<protein>
    <recommendedName>
        <fullName evidence="3">ANTAR domain-containing protein</fullName>
    </recommendedName>
</protein>
<keyword evidence="2" id="KW-0804">Transcription</keyword>
<feature type="domain" description="ANTAR" evidence="3">
    <location>
        <begin position="169"/>
        <end position="230"/>
    </location>
</feature>
<dbReference type="InterPro" id="IPR036388">
    <property type="entry name" value="WH-like_DNA-bd_sf"/>
</dbReference>
<name>A0A2S5IZ26_9MICC</name>
<keyword evidence="1" id="KW-0805">Transcription regulation</keyword>
<dbReference type="InterPro" id="IPR029016">
    <property type="entry name" value="GAF-like_dom_sf"/>
</dbReference>
<dbReference type="InterPro" id="IPR012074">
    <property type="entry name" value="GAF_ANTAR"/>
</dbReference>
<keyword evidence="5" id="KW-1185">Reference proteome</keyword>
<dbReference type="OrthoDB" id="3688893at2"/>
<dbReference type="Gene3D" id="3.30.450.40">
    <property type="match status" value="1"/>
</dbReference>
<evidence type="ECO:0000256" key="1">
    <source>
        <dbReference type="ARBA" id="ARBA00023015"/>
    </source>
</evidence>
<sequence length="242" mass="25346">MSSTPRIDELGVIFGRTHGFLLSDATAQAAVDALAEIARDVIAHADGAGVSLIRDGRRISVGSTDARVLKADNQQYLLGEGPCLSAWATTTAIVVDDATTDRRWTRWASIAADAGVRSCLSVPLTRGAETLGAMKVYSRSPRSFGILDLRLLTNLATSAGALLGHVQAADTPQRISAAVEASLDGRDTISIARGILMERHGLDREAALERLVSLSHAAQTSISDTAATIEGRSPDDNATAAS</sequence>
<dbReference type="RefSeq" id="WP_104120351.1">
    <property type="nucleotide sequence ID" value="NZ_PRKW01000002.1"/>
</dbReference>
<dbReference type="InterPro" id="IPR003018">
    <property type="entry name" value="GAF"/>
</dbReference>
<dbReference type="AlphaFoldDB" id="A0A2S5IZ26"/>
<gene>
    <name evidence="4" type="ORF">C4K88_03965</name>
</gene>
<dbReference type="Proteomes" id="UP000239297">
    <property type="component" value="Unassembled WGS sequence"/>
</dbReference>
<dbReference type="SMART" id="SM01012">
    <property type="entry name" value="ANTAR"/>
    <property type="match status" value="1"/>
</dbReference>
<dbReference type="SUPFAM" id="SSF55781">
    <property type="entry name" value="GAF domain-like"/>
    <property type="match status" value="1"/>
</dbReference>
<dbReference type="SMART" id="SM00065">
    <property type="entry name" value="GAF"/>
    <property type="match status" value="1"/>
</dbReference>
<comment type="caution">
    <text evidence="4">The sequence shown here is derived from an EMBL/GenBank/DDBJ whole genome shotgun (WGS) entry which is preliminary data.</text>
</comment>
<dbReference type="Pfam" id="PF03861">
    <property type="entry name" value="ANTAR"/>
    <property type="match status" value="1"/>
</dbReference>
<dbReference type="PIRSF" id="PIRSF036625">
    <property type="entry name" value="GAF_ANTAR"/>
    <property type="match status" value="1"/>
</dbReference>
<reference evidence="4 5" key="1">
    <citation type="journal article" date="2014" name="Int. J. Syst. Evol. Microbiol.">
        <title>Arthrobacter pityocampae sp. nov., isolated from Thaumetopoea pityocampa (Lep., Thaumetopoeidae).</title>
        <authorList>
            <person name="Ince I.A."/>
            <person name="Demirbag Z."/>
            <person name="Kati H."/>
        </authorList>
    </citation>
    <scope>NUCLEOTIDE SEQUENCE [LARGE SCALE GENOMIC DNA]</scope>
    <source>
        <strain evidence="4 5">Tp2</strain>
    </source>
</reference>
<evidence type="ECO:0000313" key="5">
    <source>
        <dbReference type="Proteomes" id="UP000239297"/>
    </source>
</evidence>
<organism evidence="4 5">
    <name type="scientific">Arthrobacter pityocampae</name>
    <dbReference type="NCBI Taxonomy" id="547334"/>
    <lineage>
        <taxon>Bacteria</taxon>
        <taxon>Bacillati</taxon>
        <taxon>Actinomycetota</taxon>
        <taxon>Actinomycetes</taxon>
        <taxon>Micrococcales</taxon>
        <taxon>Micrococcaceae</taxon>
        <taxon>Arthrobacter</taxon>
    </lineage>
</organism>
<evidence type="ECO:0000313" key="4">
    <source>
        <dbReference type="EMBL" id="PPB49856.1"/>
    </source>
</evidence>
<dbReference type="PROSITE" id="PS50921">
    <property type="entry name" value="ANTAR"/>
    <property type="match status" value="1"/>
</dbReference>
<dbReference type="Gene3D" id="1.10.10.10">
    <property type="entry name" value="Winged helix-like DNA-binding domain superfamily/Winged helix DNA-binding domain"/>
    <property type="match status" value="1"/>
</dbReference>
<dbReference type="EMBL" id="PRKW01000002">
    <property type="protein sequence ID" value="PPB49856.1"/>
    <property type="molecule type" value="Genomic_DNA"/>
</dbReference>
<evidence type="ECO:0000256" key="2">
    <source>
        <dbReference type="ARBA" id="ARBA00023163"/>
    </source>
</evidence>
<proteinExistence type="predicted"/>
<dbReference type="InterPro" id="IPR005561">
    <property type="entry name" value="ANTAR"/>
</dbReference>
<dbReference type="GO" id="GO:0003723">
    <property type="term" value="F:RNA binding"/>
    <property type="evidence" value="ECO:0007669"/>
    <property type="project" value="InterPro"/>
</dbReference>
<evidence type="ECO:0000259" key="3">
    <source>
        <dbReference type="PROSITE" id="PS50921"/>
    </source>
</evidence>
<accession>A0A2S5IZ26</accession>